<dbReference type="Proteomes" id="UP000326924">
    <property type="component" value="Unassembled WGS sequence"/>
</dbReference>
<feature type="signal peptide" evidence="1">
    <location>
        <begin position="1"/>
        <end position="19"/>
    </location>
</feature>
<sequence length="109" mass="11732">MFRLVLGTVAASRIAIVAAGACLDGCPPLPTNLIGGHRRPGGDPAGAGDPGVDWGCPRPTSSSRAIYNHYVRLYTFEKLCDWSQHSTHGHMGTLKRPGITQVGYFLYYS</sequence>
<evidence type="ECO:0000313" key="3">
    <source>
        <dbReference type="Proteomes" id="UP000326924"/>
    </source>
</evidence>
<accession>A0A5J5EI92</accession>
<proteinExistence type="predicted"/>
<dbReference type="InParanoid" id="A0A5J5EI92"/>
<organism evidence="2 3">
    <name type="scientific">Sphaerosporella brunnea</name>
    <dbReference type="NCBI Taxonomy" id="1250544"/>
    <lineage>
        <taxon>Eukaryota</taxon>
        <taxon>Fungi</taxon>
        <taxon>Dikarya</taxon>
        <taxon>Ascomycota</taxon>
        <taxon>Pezizomycotina</taxon>
        <taxon>Pezizomycetes</taxon>
        <taxon>Pezizales</taxon>
        <taxon>Pyronemataceae</taxon>
        <taxon>Sphaerosporella</taxon>
    </lineage>
</organism>
<keyword evidence="1" id="KW-0732">Signal</keyword>
<reference evidence="2 3" key="1">
    <citation type="submission" date="2019-09" db="EMBL/GenBank/DDBJ databases">
        <title>Draft genome of the ectomycorrhizal ascomycete Sphaerosporella brunnea.</title>
        <authorList>
            <consortium name="DOE Joint Genome Institute"/>
            <person name="Benucci G.M."/>
            <person name="Marozzi G."/>
            <person name="Antonielli L."/>
            <person name="Sanchez S."/>
            <person name="Marco P."/>
            <person name="Wang X."/>
            <person name="Falini L.B."/>
            <person name="Barry K."/>
            <person name="Haridas S."/>
            <person name="Lipzen A."/>
            <person name="Labutti K."/>
            <person name="Grigoriev I.V."/>
            <person name="Murat C."/>
            <person name="Martin F."/>
            <person name="Albertini E."/>
            <person name="Donnini D."/>
            <person name="Bonito G."/>
        </authorList>
    </citation>
    <scope>NUCLEOTIDE SEQUENCE [LARGE SCALE GENOMIC DNA]</scope>
    <source>
        <strain evidence="2 3">Sb_GMNB300</strain>
    </source>
</reference>
<evidence type="ECO:0008006" key="4">
    <source>
        <dbReference type="Google" id="ProtNLM"/>
    </source>
</evidence>
<keyword evidence="3" id="KW-1185">Reference proteome</keyword>
<dbReference type="AlphaFoldDB" id="A0A5J5EI92"/>
<feature type="chain" id="PRO_5023944633" description="Secreted protein" evidence="1">
    <location>
        <begin position="20"/>
        <end position="109"/>
    </location>
</feature>
<protein>
    <recommendedName>
        <fullName evidence="4">Secreted protein</fullName>
    </recommendedName>
</protein>
<comment type="caution">
    <text evidence="2">The sequence shown here is derived from an EMBL/GenBank/DDBJ whole genome shotgun (WGS) entry which is preliminary data.</text>
</comment>
<dbReference type="EMBL" id="VXIS01000316">
    <property type="protein sequence ID" value="KAA8894729.1"/>
    <property type="molecule type" value="Genomic_DNA"/>
</dbReference>
<evidence type="ECO:0000313" key="2">
    <source>
        <dbReference type="EMBL" id="KAA8894729.1"/>
    </source>
</evidence>
<evidence type="ECO:0000256" key="1">
    <source>
        <dbReference type="SAM" id="SignalP"/>
    </source>
</evidence>
<gene>
    <name evidence="2" type="ORF">FN846DRAFT_894825</name>
</gene>
<name>A0A5J5EI92_9PEZI</name>